<dbReference type="EMBL" id="KN592411">
    <property type="protein sequence ID" value="KHJ81226.1"/>
    <property type="molecule type" value="Genomic_DNA"/>
</dbReference>
<dbReference type="AlphaFoldDB" id="A0A0B1SBH2"/>
<proteinExistence type="predicted"/>
<sequence length="35" mass="3814">MAMVWARSAGNLLASTCTKCSAKPAQNRFLLEMLV</sequence>
<evidence type="ECO:0000313" key="2">
    <source>
        <dbReference type="Proteomes" id="UP000053660"/>
    </source>
</evidence>
<accession>A0A0B1SBH2</accession>
<gene>
    <name evidence="1" type="ORF">OESDEN_19088</name>
</gene>
<organism evidence="1 2">
    <name type="scientific">Oesophagostomum dentatum</name>
    <name type="common">Nodular worm</name>
    <dbReference type="NCBI Taxonomy" id="61180"/>
    <lineage>
        <taxon>Eukaryota</taxon>
        <taxon>Metazoa</taxon>
        <taxon>Ecdysozoa</taxon>
        <taxon>Nematoda</taxon>
        <taxon>Chromadorea</taxon>
        <taxon>Rhabditida</taxon>
        <taxon>Rhabditina</taxon>
        <taxon>Rhabditomorpha</taxon>
        <taxon>Strongyloidea</taxon>
        <taxon>Strongylidae</taxon>
        <taxon>Oesophagostomum</taxon>
    </lineage>
</organism>
<evidence type="ECO:0000313" key="1">
    <source>
        <dbReference type="EMBL" id="KHJ81226.1"/>
    </source>
</evidence>
<name>A0A0B1SBH2_OESDE</name>
<dbReference type="Proteomes" id="UP000053660">
    <property type="component" value="Unassembled WGS sequence"/>
</dbReference>
<reference evidence="1 2" key="1">
    <citation type="submission" date="2014-03" db="EMBL/GenBank/DDBJ databases">
        <title>Draft genome of the hookworm Oesophagostomum dentatum.</title>
        <authorList>
            <person name="Mitreva M."/>
        </authorList>
    </citation>
    <scope>NUCLEOTIDE SEQUENCE [LARGE SCALE GENOMIC DNA]</scope>
    <source>
        <strain evidence="1 2">OD-Hann</strain>
    </source>
</reference>
<keyword evidence="2" id="KW-1185">Reference proteome</keyword>
<protein>
    <submittedName>
        <fullName evidence="1">Uncharacterized protein</fullName>
    </submittedName>
</protein>